<gene>
    <name evidence="5" type="primary">htrB</name>
    <name evidence="5" type="ORF">CLTEP_14590</name>
</gene>
<keyword evidence="2 5" id="KW-0378">Hydrolase</keyword>
<sequence>MDQNHEIINNSITSQEISQEISHDFKEVKSNSKKSKRKKILSYVLVAIFCSTFSGIGASIATMKLAKNSNTINPKTVIANSTGNKSLLNSNVKPKNTLLSSNIDENLRKLTIPEIAKKVGPAVVGVSTKGFPRADVWGFQIPASEGMGSGIIFSEDGYILTNYHVVDNTQKIKVIFNNGKEANAKLINYDENYDIAVIKVTDNVKMPAVAEFGDSDKLQVGETAVAIGNPLGKELLGSVTAGVISALNRSIDNKKNIKFIQTDAAINPGNSGGPLVNSHGQVIGINTEKSVGNGIEGLGFAIPINQIKPKIENLIKPRLMIGIRGREVTKELSETYNIPVGIYVQEVEEFSPAERAGLQPGDIIVNFDGKNVKTFDDLNKLKQKHKAGDVINVTIVRYEKTMSLKLRLTP</sequence>
<name>A0A151B3Y5_9CLOT</name>
<organism evidence="5 6">
    <name type="scientific">Clostridium tepidiprofundi DSM 19306</name>
    <dbReference type="NCBI Taxonomy" id="1121338"/>
    <lineage>
        <taxon>Bacteria</taxon>
        <taxon>Bacillati</taxon>
        <taxon>Bacillota</taxon>
        <taxon>Clostridia</taxon>
        <taxon>Eubacteriales</taxon>
        <taxon>Clostridiaceae</taxon>
        <taxon>Clostridium</taxon>
    </lineage>
</organism>
<evidence type="ECO:0000313" key="5">
    <source>
        <dbReference type="EMBL" id="KYH34631.1"/>
    </source>
</evidence>
<feature type="transmembrane region" description="Helical" evidence="3">
    <location>
        <begin position="40"/>
        <end position="61"/>
    </location>
</feature>
<dbReference type="GO" id="GO:0006508">
    <property type="term" value="P:proteolysis"/>
    <property type="evidence" value="ECO:0007669"/>
    <property type="project" value="UniProtKB-KW"/>
</dbReference>
<dbReference type="Proteomes" id="UP000075531">
    <property type="component" value="Unassembled WGS sequence"/>
</dbReference>
<dbReference type="Gene3D" id="2.30.42.10">
    <property type="match status" value="1"/>
</dbReference>
<dbReference type="InterPro" id="IPR001478">
    <property type="entry name" value="PDZ"/>
</dbReference>
<dbReference type="InterPro" id="IPR036034">
    <property type="entry name" value="PDZ_sf"/>
</dbReference>
<dbReference type="PROSITE" id="PS50106">
    <property type="entry name" value="PDZ"/>
    <property type="match status" value="1"/>
</dbReference>
<dbReference type="Pfam" id="PF13180">
    <property type="entry name" value="PDZ_2"/>
    <property type="match status" value="1"/>
</dbReference>
<reference evidence="5 6" key="1">
    <citation type="submission" date="2016-02" db="EMBL/GenBank/DDBJ databases">
        <title>Genome sequence of Clostridium tepidiprofundi DSM 19306.</title>
        <authorList>
            <person name="Poehlein A."/>
            <person name="Daniel R."/>
        </authorList>
    </citation>
    <scope>NUCLEOTIDE SEQUENCE [LARGE SCALE GENOMIC DNA]</scope>
    <source>
        <strain evidence="5 6">DSM 19306</strain>
    </source>
</reference>
<dbReference type="EC" id="3.4.21.107" evidence="5"/>
<comment type="caution">
    <text evidence="5">The sequence shown here is derived from an EMBL/GenBank/DDBJ whole genome shotgun (WGS) entry which is preliminary data.</text>
</comment>
<dbReference type="Gene3D" id="2.40.10.120">
    <property type="match status" value="1"/>
</dbReference>
<accession>A0A151B3Y5</accession>
<dbReference type="PANTHER" id="PTHR43343">
    <property type="entry name" value="PEPTIDASE S12"/>
    <property type="match status" value="1"/>
</dbReference>
<keyword evidence="3" id="KW-0812">Transmembrane</keyword>
<dbReference type="RefSeq" id="WP_066824706.1">
    <property type="nucleotide sequence ID" value="NZ_LTBA01000013.1"/>
</dbReference>
<evidence type="ECO:0000256" key="1">
    <source>
        <dbReference type="ARBA" id="ARBA00022670"/>
    </source>
</evidence>
<proteinExistence type="predicted"/>
<dbReference type="SUPFAM" id="SSF50156">
    <property type="entry name" value="PDZ domain-like"/>
    <property type="match status" value="1"/>
</dbReference>
<dbReference type="InterPro" id="IPR001940">
    <property type="entry name" value="Peptidase_S1C"/>
</dbReference>
<dbReference type="AlphaFoldDB" id="A0A151B3Y5"/>
<dbReference type="GO" id="GO:0004252">
    <property type="term" value="F:serine-type endopeptidase activity"/>
    <property type="evidence" value="ECO:0007669"/>
    <property type="project" value="InterPro"/>
</dbReference>
<dbReference type="OrthoDB" id="9758917at2"/>
<feature type="domain" description="PDZ" evidence="4">
    <location>
        <begin position="325"/>
        <end position="399"/>
    </location>
</feature>
<dbReference type="STRING" id="1121338.CLTEP_14590"/>
<dbReference type="Pfam" id="PF13365">
    <property type="entry name" value="Trypsin_2"/>
    <property type="match status" value="1"/>
</dbReference>
<evidence type="ECO:0000313" key="6">
    <source>
        <dbReference type="Proteomes" id="UP000075531"/>
    </source>
</evidence>
<dbReference type="SMART" id="SM00228">
    <property type="entry name" value="PDZ"/>
    <property type="match status" value="1"/>
</dbReference>
<keyword evidence="3" id="KW-0472">Membrane</keyword>
<evidence type="ECO:0000259" key="4">
    <source>
        <dbReference type="PROSITE" id="PS50106"/>
    </source>
</evidence>
<dbReference type="EMBL" id="LTBA01000013">
    <property type="protein sequence ID" value="KYH34631.1"/>
    <property type="molecule type" value="Genomic_DNA"/>
</dbReference>
<dbReference type="SUPFAM" id="SSF50494">
    <property type="entry name" value="Trypsin-like serine proteases"/>
    <property type="match status" value="1"/>
</dbReference>
<keyword evidence="6" id="KW-1185">Reference proteome</keyword>
<keyword evidence="1 5" id="KW-0645">Protease</keyword>
<dbReference type="InterPro" id="IPR009003">
    <property type="entry name" value="Peptidase_S1_PA"/>
</dbReference>
<dbReference type="PRINTS" id="PR00834">
    <property type="entry name" value="PROTEASES2C"/>
</dbReference>
<protein>
    <submittedName>
        <fullName evidence="5">Serine protease Do-like HtrB</fullName>
        <ecNumber evidence="5">3.4.21.107</ecNumber>
    </submittedName>
</protein>
<keyword evidence="3" id="KW-1133">Transmembrane helix</keyword>
<dbReference type="PANTHER" id="PTHR43343:SF3">
    <property type="entry name" value="PROTEASE DO-LIKE 8, CHLOROPLASTIC"/>
    <property type="match status" value="1"/>
</dbReference>
<dbReference type="PATRIC" id="fig|1121338.3.peg.1500"/>
<evidence type="ECO:0000256" key="3">
    <source>
        <dbReference type="SAM" id="Phobius"/>
    </source>
</evidence>
<evidence type="ECO:0000256" key="2">
    <source>
        <dbReference type="ARBA" id="ARBA00022801"/>
    </source>
</evidence>
<dbReference type="InterPro" id="IPR051201">
    <property type="entry name" value="Chloro_Bact_Ser_Proteases"/>
</dbReference>